<comment type="similarity">
    <text evidence="1">Belongs to the palC family.</text>
</comment>
<gene>
    <name evidence="4" type="ORF">J3R30DRAFT_3453148</name>
</gene>
<dbReference type="PROSITE" id="PS51180">
    <property type="entry name" value="BRO1"/>
    <property type="match status" value="1"/>
</dbReference>
<dbReference type="OrthoDB" id="10266451at2759"/>
<comment type="caution">
    <text evidence="4">The sequence shown here is derived from an EMBL/GenBank/DDBJ whole genome shotgun (WGS) entry which is preliminary data.</text>
</comment>
<sequence length="457" mass="50284">MTTFLYELSTTGAISFSDFLIDPSNLFSRRISEATQARSRLRGTLKESKRTDDEKDYLTIIKSIDDYLPQLQSIMDCVAHGELELKSEPVYSWRTTLSASFLNNSPRLDLRSFHAEHACSLLTYAFALSNLARNIVAGLGLYERDRAISQAERETKEEKLKHATSHLCRASGIFSYLSETVLPGLQTSASTSKSKLPPDLLPEVNIALAKMSLADAQTLAIRKLLSKSFYDSNITPGPPLPKSHPAPGLIAKLHSECASLYSNARTLAKTPSASSKSSDDVSQELRHYLADEASLHSALAKKWLGIDAGENGGEKRCGDAVAFLIWGKKELQELKDGGKGIGLTKGDKEKRDRNLRKEKVALESETIDVWLKHYKRVNDAVHFQPIPSQADLQSRIPSGVSAVFATPYVTPKPAFGPRSDARVQKEQEVLDQEDSLTVSRVVAATSSSTYAGVGEYY</sequence>
<dbReference type="Gene3D" id="1.25.40.280">
    <property type="entry name" value="alix/aip1 like domains"/>
    <property type="match status" value="1"/>
</dbReference>
<dbReference type="PANTHER" id="PTHR40463">
    <property type="entry name" value="PH-RESPONSE REGULATOR PROTEIN PALC"/>
    <property type="match status" value="1"/>
</dbReference>
<evidence type="ECO:0000259" key="3">
    <source>
        <dbReference type="PROSITE" id="PS51180"/>
    </source>
</evidence>
<dbReference type="SMART" id="SM01041">
    <property type="entry name" value="BRO1"/>
    <property type="match status" value="1"/>
</dbReference>
<feature type="domain" description="BRO1" evidence="3">
    <location>
        <begin position="1"/>
        <end position="457"/>
    </location>
</feature>
<dbReference type="Pfam" id="PF03097">
    <property type="entry name" value="BRO1"/>
    <property type="match status" value="1"/>
</dbReference>
<evidence type="ECO:0000256" key="1">
    <source>
        <dbReference type="ARBA" id="ARBA00010997"/>
    </source>
</evidence>
<protein>
    <recommendedName>
        <fullName evidence="2">pH-response regulator protein palC</fullName>
    </recommendedName>
</protein>
<dbReference type="InterPro" id="IPR038499">
    <property type="entry name" value="BRO1_sf"/>
</dbReference>
<dbReference type="PANTHER" id="PTHR40463:SF1">
    <property type="entry name" value="PH-RESPONSE REGULATOR PROTEIN PALC"/>
    <property type="match status" value="1"/>
</dbReference>
<keyword evidence="5" id="KW-1185">Reference proteome</keyword>
<evidence type="ECO:0000256" key="2">
    <source>
        <dbReference type="ARBA" id="ARBA00022193"/>
    </source>
</evidence>
<dbReference type="InterPro" id="IPR004328">
    <property type="entry name" value="BRO1_dom"/>
</dbReference>
<dbReference type="InterPro" id="IPR037505">
    <property type="entry name" value="pH-resp_palC"/>
</dbReference>
<proteinExistence type="inferred from homology"/>
<reference evidence="4" key="1">
    <citation type="submission" date="2022-08" db="EMBL/GenBank/DDBJ databases">
        <title>A Global Phylogenomic Analysis of the Shiitake Genus Lentinula.</title>
        <authorList>
            <consortium name="DOE Joint Genome Institute"/>
            <person name="Sierra-Patev S."/>
            <person name="Min B."/>
            <person name="Naranjo-Ortiz M."/>
            <person name="Looney B."/>
            <person name="Konkel Z."/>
            <person name="Slot J.C."/>
            <person name="Sakamoto Y."/>
            <person name="Steenwyk J.L."/>
            <person name="Rokas A."/>
            <person name="Carro J."/>
            <person name="Camarero S."/>
            <person name="Ferreira P."/>
            <person name="Molpeceres G."/>
            <person name="Ruiz-Duenas F.J."/>
            <person name="Serrano A."/>
            <person name="Henrissat B."/>
            <person name="Drula E."/>
            <person name="Hughes K.W."/>
            <person name="Mata J.L."/>
            <person name="Ishikawa N.K."/>
            <person name="Vargas-Isla R."/>
            <person name="Ushijima S."/>
            <person name="Smith C.A."/>
            <person name="Ahrendt S."/>
            <person name="Andreopoulos W."/>
            <person name="He G."/>
            <person name="Labutti K."/>
            <person name="Lipzen A."/>
            <person name="Ng V."/>
            <person name="Riley R."/>
            <person name="Sandor L."/>
            <person name="Barry K."/>
            <person name="Martinez A.T."/>
            <person name="Xiao Y."/>
            <person name="Gibbons J.G."/>
            <person name="Terashima K."/>
            <person name="Grigoriev I.V."/>
            <person name="Hibbett D.S."/>
        </authorList>
    </citation>
    <scope>NUCLEOTIDE SEQUENCE</scope>
    <source>
        <strain evidence="4">JLM2183</strain>
    </source>
</reference>
<dbReference type="GO" id="GO:0071467">
    <property type="term" value="P:cellular response to pH"/>
    <property type="evidence" value="ECO:0007669"/>
    <property type="project" value="InterPro"/>
</dbReference>
<name>A0A9W9AM88_9AGAR</name>
<dbReference type="EMBL" id="JAOTPV010000004">
    <property type="protein sequence ID" value="KAJ4483942.1"/>
    <property type="molecule type" value="Genomic_DNA"/>
</dbReference>
<dbReference type="CDD" id="cd09245">
    <property type="entry name" value="BRO1_UmRIM23-like"/>
    <property type="match status" value="1"/>
</dbReference>
<accession>A0A9W9AM88</accession>
<evidence type="ECO:0000313" key="5">
    <source>
        <dbReference type="Proteomes" id="UP001150266"/>
    </source>
</evidence>
<evidence type="ECO:0000313" key="4">
    <source>
        <dbReference type="EMBL" id="KAJ4483942.1"/>
    </source>
</evidence>
<dbReference type="GO" id="GO:0005886">
    <property type="term" value="C:plasma membrane"/>
    <property type="evidence" value="ECO:0007669"/>
    <property type="project" value="TreeGrafter"/>
</dbReference>
<dbReference type="AlphaFoldDB" id="A0A9W9AM88"/>
<organism evidence="4 5">
    <name type="scientific">Lentinula aciculospora</name>
    <dbReference type="NCBI Taxonomy" id="153920"/>
    <lineage>
        <taxon>Eukaryota</taxon>
        <taxon>Fungi</taxon>
        <taxon>Dikarya</taxon>
        <taxon>Basidiomycota</taxon>
        <taxon>Agaricomycotina</taxon>
        <taxon>Agaricomycetes</taxon>
        <taxon>Agaricomycetidae</taxon>
        <taxon>Agaricales</taxon>
        <taxon>Marasmiineae</taxon>
        <taxon>Omphalotaceae</taxon>
        <taxon>Lentinula</taxon>
    </lineage>
</organism>
<dbReference type="Proteomes" id="UP001150266">
    <property type="component" value="Unassembled WGS sequence"/>
</dbReference>